<dbReference type="Pfam" id="PF00350">
    <property type="entry name" value="Dynamin_N"/>
    <property type="match status" value="1"/>
</dbReference>
<dbReference type="InterPro" id="IPR051943">
    <property type="entry name" value="TRAFAC_Dynamin-like_GTPase"/>
</dbReference>
<dbReference type="InterPro" id="IPR027417">
    <property type="entry name" value="P-loop_NTPase"/>
</dbReference>
<keyword evidence="3" id="KW-1185">Reference proteome</keyword>
<dbReference type="EMBL" id="JBHSIU010000110">
    <property type="protein sequence ID" value="MFC5006797.1"/>
    <property type="molecule type" value="Genomic_DNA"/>
</dbReference>
<accession>A0ABV9WH11</accession>
<sequence length="630" mass="67496">MADAEQELAELRDTVLGLAGQIEVVATDQVGPAAGAAVRDVAATVRRQEYFVVVCGEFKRGKSSLLNAIIGRPQLFPTGETLTTATLMTVRWGPQARAVAHIRTADGDEIEEEVGLDDLTRYVSTAGGSEAHRVGRVDVRLPDPRLESGVVFVDTPGIGGIDEMHATITETQLPEADAVVLVLSALRPATVGELDFAQRALATEPATIIALTMADKVIDVTDRVDRARERLATYLNLPPGDLTVLPVSSTDAWAARRAGDEARLAASGLPELEHRIWTTLLSQAVARRLRGAVDALLRRLAEASAPIASELTALAGPAELEQVLAELDEDERRAIDARHELADEGRFQREFTDRVDGIEQIFRDRIDEVIQRIEAATAEDATPPTPQQLELLARTATVAGPQAFAALKAGVGALAADWEGRIKSRLRVLDLSPQDGLRVPPPPRPVRERPEFSETVASGAQAAGTTSAAVTAFTTAVGTLIGGPTGAVFGALTGAVTGLASFFGGVLDQIRRTNARAQARQLRDYREQVLTSLRDHRSNTLSLLEETRQRLLQNLKLQLRTLNRSQLEAIDQARQRVQASARATAERKAARAEVLRGQHDLIAGHAAGLHAVARTLAEVGARVRPGAGAP</sequence>
<dbReference type="SUPFAM" id="SSF52540">
    <property type="entry name" value="P-loop containing nucleoside triphosphate hydrolases"/>
    <property type="match status" value="1"/>
</dbReference>
<proteinExistence type="predicted"/>
<name>A0ABV9WH11_9ACTN</name>
<gene>
    <name evidence="2" type="ORF">ACFPIJ_54440</name>
</gene>
<dbReference type="Gene3D" id="3.40.50.300">
    <property type="entry name" value="P-loop containing nucleotide triphosphate hydrolases"/>
    <property type="match status" value="1"/>
</dbReference>
<dbReference type="PANTHER" id="PTHR43681">
    <property type="entry name" value="TRANSMEMBRANE GTPASE FZO"/>
    <property type="match status" value="1"/>
</dbReference>
<evidence type="ECO:0000313" key="2">
    <source>
        <dbReference type="EMBL" id="MFC5006797.1"/>
    </source>
</evidence>
<dbReference type="CDD" id="cd09912">
    <property type="entry name" value="DLP_2"/>
    <property type="match status" value="1"/>
</dbReference>
<dbReference type="RefSeq" id="WP_380127465.1">
    <property type="nucleotide sequence ID" value="NZ_JBHSIU010000110.1"/>
</dbReference>
<dbReference type="InterPro" id="IPR045063">
    <property type="entry name" value="Dynamin_N"/>
</dbReference>
<evidence type="ECO:0000313" key="3">
    <source>
        <dbReference type="Proteomes" id="UP001595912"/>
    </source>
</evidence>
<dbReference type="Proteomes" id="UP001595912">
    <property type="component" value="Unassembled WGS sequence"/>
</dbReference>
<protein>
    <submittedName>
        <fullName evidence="2">Dynamin family protein</fullName>
    </submittedName>
</protein>
<reference evidence="3" key="1">
    <citation type="journal article" date="2019" name="Int. J. Syst. Evol. Microbiol.">
        <title>The Global Catalogue of Microorganisms (GCM) 10K type strain sequencing project: providing services to taxonomists for standard genome sequencing and annotation.</title>
        <authorList>
            <consortium name="The Broad Institute Genomics Platform"/>
            <consortium name="The Broad Institute Genome Sequencing Center for Infectious Disease"/>
            <person name="Wu L."/>
            <person name="Ma J."/>
        </authorList>
    </citation>
    <scope>NUCLEOTIDE SEQUENCE [LARGE SCALE GENOMIC DNA]</scope>
    <source>
        <strain evidence="3">CGMCC 4.7152</strain>
    </source>
</reference>
<organism evidence="2 3">
    <name type="scientific">Dactylosporangium cerinum</name>
    <dbReference type="NCBI Taxonomy" id="1434730"/>
    <lineage>
        <taxon>Bacteria</taxon>
        <taxon>Bacillati</taxon>
        <taxon>Actinomycetota</taxon>
        <taxon>Actinomycetes</taxon>
        <taxon>Micromonosporales</taxon>
        <taxon>Micromonosporaceae</taxon>
        <taxon>Dactylosporangium</taxon>
    </lineage>
</organism>
<feature type="domain" description="Dynamin N-terminal" evidence="1">
    <location>
        <begin position="52"/>
        <end position="207"/>
    </location>
</feature>
<dbReference type="PANTHER" id="PTHR43681:SF1">
    <property type="entry name" value="SARCALUMENIN"/>
    <property type="match status" value="1"/>
</dbReference>
<evidence type="ECO:0000259" key="1">
    <source>
        <dbReference type="Pfam" id="PF00350"/>
    </source>
</evidence>
<comment type="caution">
    <text evidence="2">The sequence shown here is derived from an EMBL/GenBank/DDBJ whole genome shotgun (WGS) entry which is preliminary data.</text>
</comment>